<dbReference type="EMBL" id="GBXM01051165">
    <property type="protein sequence ID" value="JAH57412.1"/>
    <property type="molecule type" value="Transcribed_RNA"/>
</dbReference>
<keyword evidence="1" id="KW-0732">Signal</keyword>
<evidence type="ECO:0000256" key="1">
    <source>
        <dbReference type="SAM" id="SignalP"/>
    </source>
</evidence>
<organism evidence="2">
    <name type="scientific">Anguilla anguilla</name>
    <name type="common">European freshwater eel</name>
    <name type="synonym">Muraena anguilla</name>
    <dbReference type="NCBI Taxonomy" id="7936"/>
    <lineage>
        <taxon>Eukaryota</taxon>
        <taxon>Metazoa</taxon>
        <taxon>Chordata</taxon>
        <taxon>Craniata</taxon>
        <taxon>Vertebrata</taxon>
        <taxon>Euteleostomi</taxon>
        <taxon>Actinopterygii</taxon>
        <taxon>Neopterygii</taxon>
        <taxon>Teleostei</taxon>
        <taxon>Anguilliformes</taxon>
        <taxon>Anguillidae</taxon>
        <taxon>Anguilla</taxon>
    </lineage>
</organism>
<reference evidence="2" key="1">
    <citation type="submission" date="2014-11" db="EMBL/GenBank/DDBJ databases">
        <authorList>
            <person name="Amaro Gonzalez C."/>
        </authorList>
    </citation>
    <scope>NUCLEOTIDE SEQUENCE</scope>
</reference>
<feature type="signal peptide" evidence="1">
    <location>
        <begin position="1"/>
        <end position="21"/>
    </location>
</feature>
<feature type="chain" id="PRO_5002433226" evidence="1">
    <location>
        <begin position="22"/>
        <end position="46"/>
    </location>
</feature>
<name>A0A0E9TVD0_ANGAN</name>
<proteinExistence type="predicted"/>
<accession>A0A0E9TVD0</accession>
<protein>
    <submittedName>
        <fullName evidence="2">Uncharacterized protein</fullName>
    </submittedName>
</protein>
<reference evidence="2" key="2">
    <citation type="journal article" date="2015" name="Fish Shellfish Immunol.">
        <title>Early steps in the European eel (Anguilla anguilla)-Vibrio vulnificus interaction in the gills: Role of the RtxA13 toxin.</title>
        <authorList>
            <person name="Callol A."/>
            <person name="Pajuelo D."/>
            <person name="Ebbesson L."/>
            <person name="Teles M."/>
            <person name="MacKenzie S."/>
            <person name="Amaro C."/>
        </authorList>
    </citation>
    <scope>NUCLEOTIDE SEQUENCE</scope>
</reference>
<evidence type="ECO:0000313" key="2">
    <source>
        <dbReference type="EMBL" id="JAH57412.1"/>
    </source>
</evidence>
<sequence>MQAFPMNACAVCFCSVLCAEACMQAREQNGTLRLGFSSYLKLRLQF</sequence>
<dbReference type="AlphaFoldDB" id="A0A0E9TVD0"/>